<gene>
    <name evidence="6" type="ORF">HYH02_009273</name>
</gene>
<evidence type="ECO:0000256" key="2">
    <source>
        <dbReference type="ARBA" id="ARBA00022737"/>
    </source>
</evidence>
<dbReference type="GO" id="GO:0000151">
    <property type="term" value="C:ubiquitin ligase complex"/>
    <property type="evidence" value="ECO:0007669"/>
    <property type="project" value="TreeGrafter"/>
</dbReference>
<dbReference type="SMART" id="SM00225">
    <property type="entry name" value="BTB"/>
    <property type="match status" value="1"/>
</dbReference>
<organism evidence="6 7">
    <name type="scientific">Chlamydomonas schloesseri</name>
    <dbReference type="NCBI Taxonomy" id="2026947"/>
    <lineage>
        <taxon>Eukaryota</taxon>
        <taxon>Viridiplantae</taxon>
        <taxon>Chlorophyta</taxon>
        <taxon>core chlorophytes</taxon>
        <taxon>Chlorophyceae</taxon>
        <taxon>CS clade</taxon>
        <taxon>Chlamydomonadales</taxon>
        <taxon>Chlamydomonadaceae</taxon>
        <taxon>Chlamydomonas</taxon>
    </lineage>
</organism>
<evidence type="ECO:0000313" key="6">
    <source>
        <dbReference type="EMBL" id="KAG2443196.1"/>
    </source>
</evidence>
<evidence type="ECO:0000256" key="1">
    <source>
        <dbReference type="ARBA" id="ARBA00004906"/>
    </source>
</evidence>
<dbReference type="Gene3D" id="2.120.10.30">
    <property type="entry name" value="TolB, C-terminal domain"/>
    <property type="match status" value="1"/>
</dbReference>
<reference evidence="6" key="1">
    <citation type="journal article" date="2020" name="bioRxiv">
        <title>Comparative genomics of Chlamydomonas.</title>
        <authorList>
            <person name="Craig R.J."/>
            <person name="Hasan A.R."/>
            <person name="Ness R.W."/>
            <person name="Keightley P.D."/>
        </authorList>
    </citation>
    <scope>NUCLEOTIDE SEQUENCE</scope>
    <source>
        <strain evidence="6">CCAP 11/173</strain>
    </source>
</reference>
<keyword evidence="7" id="KW-1185">Reference proteome</keyword>
<evidence type="ECO:0000313" key="7">
    <source>
        <dbReference type="Proteomes" id="UP000613740"/>
    </source>
</evidence>
<protein>
    <recommendedName>
        <fullName evidence="5">BTB domain-containing protein</fullName>
    </recommendedName>
</protein>
<dbReference type="InterPro" id="IPR000210">
    <property type="entry name" value="BTB/POZ_dom"/>
</dbReference>
<evidence type="ECO:0000256" key="3">
    <source>
        <dbReference type="ARBA" id="ARBA00023043"/>
    </source>
</evidence>
<dbReference type="AlphaFoldDB" id="A0A835TPY3"/>
<keyword evidence="3" id="KW-0040">ANK repeat</keyword>
<dbReference type="InterPro" id="IPR011333">
    <property type="entry name" value="SKP1/BTB/POZ_sf"/>
</dbReference>
<evidence type="ECO:0000256" key="4">
    <source>
        <dbReference type="SAM" id="MobiDB-lite"/>
    </source>
</evidence>
<dbReference type="PROSITE" id="PS50097">
    <property type="entry name" value="BTB"/>
    <property type="match status" value="1"/>
</dbReference>
<dbReference type="InterPro" id="IPR044515">
    <property type="entry name" value="ABTB1"/>
</dbReference>
<feature type="region of interest" description="Disordered" evidence="4">
    <location>
        <begin position="1"/>
        <end position="32"/>
    </location>
</feature>
<dbReference type="Proteomes" id="UP000613740">
    <property type="component" value="Unassembled WGS sequence"/>
</dbReference>
<accession>A0A835TPY3</accession>
<sequence length="721" mass="71725">MVPSTDGATLRVSRLAGTVEQEEEAEAHDGPGTAARFTKKLVHVCSDHNGAIYVADDRSIRKVQLPEWMRAAPGGQHLQQQQQQQAGPSQPQPQTAPAVVSTLLHNRWGCKSHIRGLCHVAGGGAWGAEECLLFATRNALFRLPLGGAAAGGAAGETAAAEVDAGGNMPAGWLSLPAADAAGAAAGPGACSGGTAGADEPAAGGADEQVAAGGAWAPALVAGDLYEPKGEPMLDGVGAAVRFCRIGAGLALDWLGRAVVLDIVCDGKRGSPGAARLRFVSPDGSVTSGVSLPGQCFNPVVLPNGYLAVSQTLMANKVDVRSKGLLIADVGLMTPPPLAALPWAAGAGVGAAAVAAGAVEAQQPADVAAAMAAAMGTAEELGPEEAMWAEAALPAAMLLPAAQGPAGAGALVLAPPLAPAPAPAMTTAAAAATAAPALALPAAAHSGRDLLAADLGALLDAQPDGTADLVIVVGQHRFPAHRAVLAARSAHVKRLLLSQGAFSPTATSCSTGPGEARLELPGADPDAVPLVLQWVYTGSLARSSSSNSGNSSNSSSGGDFATVAQARAVAEVADRLQMLPLRDAAEAAVCAALSAANVVDCLLWAVRLCDEREASNSSAGGAGGSGDAGGGGSAAGSGGGVVGRDGGGGGDDGGNGGVGAQGGGGAFAARLLAQLREWYLQHYEAVWESAEDSVGRLMQERPQLAFELMRAQQKQSKRQRVH</sequence>
<dbReference type="SUPFAM" id="SSF54695">
    <property type="entry name" value="POZ domain"/>
    <property type="match status" value="1"/>
</dbReference>
<dbReference type="CDD" id="cd18186">
    <property type="entry name" value="BTB_POZ_ZBTB_KLHL-like"/>
    <property type="match status" value="1"/>
</dbReference>
<dbReference type="InterPro" id="IPR011042">
    <property type="entry name" value="6-blade_b-propeller_TolB-like"/>
</dbReference>
<dbReference type="Pfam" id="PF00651">
    <property type="entry name" value="BTB"/>
    <property type="match status" value="1"/>
</dbReference>
<proteinExistence type="predicted"/>
<dbReference type="GO" id="GO:0005737">
    <property type="term" value="C:cytoplasm"/>
    <property type="evidence" value="ECO:0007669"/>
    <property type="project" value="TreeGrafter"/>
</dbReference>
<comment type="pathway">
    <text evidence="1">Protein modification; protein ubiquitination.</text>
</comment>
<feature type="compositionally biased region" description="Gly residues" evidence="4">
    <location>
        <begin position="619"/>
        <end position="656"/>
    </location>
</feature>
<dbReference type="OrthoDB" id="45365at2759"/>
<dbReference type="Gene3D" id="3.30.710.10">
    <property type="entry name" value="Potassium Channel Kv1.1, Chain A"/>
    <property type="match status" value="1"/>
</dbReference>
<feature type="region of interest" description="Disordered" evidence="4">
    <location>
        <begin position="73"/>
        <end position="97"/>
    </location>
</feature>
<keyword evidence="2" id="KW-0677">Repeat</keyword>
<dbReference type="PANTHER" id="PTHR46231:SF1">
    <property type="entry name" value="ANKYRIN REPEAT AND BTB_POZ DOMAIN-CONTAINING PROTEIN 1"/>
    <property type="match status" value="1"/>
</dbReference>
<name>A0A835TPY3_9CHLO</name>
<evidence type="ECO:0000259" key="5">
    <source>
        <dbReference type="PROSITE" id="PS50097"/>
    </source>
</evidence>
<dbReference type="EMBL" id="JAEHOD010000031">
    <property type="protein sequence ID" value="KAG2443196.1"/>
    <property type="molecule type" value="Genomic_DNA"/>
</dbReference>
<dbReference type="PANTHER" id="PTHR46231">
    <property type="entry name" value="ANKYRIN REPEAT AND BTB/POZ DOMAIN-CONTAINING PROTEIN 1"/>
    <property type="match status" value="1"/>
</dbReference>
<comment type="caution">
    <text evidence="6">The sequence shown here is derived from an EMBL/GenBank/DDBJ whole genome shotgun (WGS) entry which is preliminary data.</text>
</comment>
<feature type="region of interest" description="Disordered" evidence="4">
    <location>
        <begin position="614"/>
        <end position="656"/>
    </location>
</feature>
<feature type="domain" description="BTB" evidence="5">
    <location>
        <begin position="466"/>
        <end position="543"/>
    </location>
</feature>